<proteinExistence type="predicted"/>
<dbReference type="RefSeq" id="XP_020067862.1">
    <property type="nucleotide sequence ID" value="XM_020213886.1"/>
</dbReference>
<name>A0A1E4RU69_CYBJN</name>
<dbReference type="GeneID" id="30988282"/>
<organism evidence="1 2">
    <name type="scientific">Cyberlindnera jadinii (strain ATCC 18201 / CBS 1600 / BCRC 20928 / JCM 3617 / NBRC 0987 / NRRL Y-1542)</name>
    <name type="common">Torula yeast</name>
    <name type="synonym">Candida utilis</name>
    <dbReference type="NCBI Taxonomy" id="983966"/>
    <lineage>
        <taxon>Eukaryota</taxon>
        <taxon>Fungi</taxon>
        <taxon>Dikarya</taxon>
        <taxon>Ascomycota</taxon>
        <taxon>Saccharomycotina</taxon>
        <taxon>Saccharomycetes</taxon>
        <taxon>Phaffomycetales</taxon>
        <taxon>Phaffomycetaceae</taxon>
        <taxon>Cyberlindnera</taxon>
    </lineage>
</organism>
<dbReference type="Proteomes" id="UP000094389">
    <property type="component" value="Unassembled WGS sequence"/>
</dbReference>
<evidence type="ECO:0000313" key="2">
    <source>
        <dbReference type="Proteomes" id="UP000094389"/>
    </source>
</evidence>
<dbReference type="OMA" id="RIARCAQ"/>
<keyword evidence="2" id="KW-1185">Reference proteome</keyword>
<gene>
    <name evidence="1" type="ORF">CYBJADRAFT_164888</name>
</gene>
<protein>
    <submittedName>
        <fullName evidence="1">Uncharacterized protein</fullName>
    </submittedName>
</protein>
<sequence length="132" mass="15026">MFISRVKLQCLQAAQRGSICKALVKTNPSGLVCASLGTKRGFHSSGVTLQSVQKPWRQLSDDDKREFIRQFVEMYRSKNSCTKNYYKQLAAGMEEFDDIPAIFGLLYNDLADKKIHNETTAEFDSDFFTLVK</sequence>
<evidence type="ECO:0000313" key="1">
    <source>
        <dbReference type="EMBL" id="ODV70823.1"/>
    </source>
</evidence>
<accession>A0A1E4RU69</accession>
<dbReference type="AlphaFoldDB" id="A0A1E4RU69"/>
<dbReference type="EMBL" id="KV453949">
    <property type="protein sequence ID" value="ODV70823.1"/>
    <property type="molecule type" value="Genomic_DNA"/>
</dbReference>
<reference evidence="1 2" key="1">
    <citation type="journal article" date="2016" name="Proc. Natl. Acad. Sci. U.S.A.">
        <title>Comparative genomics of biotechnologically important yeasts.</title>
        <authorList>
            <person name="Riley R."/>
            <person name="Haridas S."/>
            <person name="Wolfe K.H."/>
            <person name="Lopes M.R."/>
            <person name="Hittinger C.T."/>
            <person name="Goeker M."/>
            <person name="Salamov A.A."/>
            <person name="Wisecaver J.H."/>
            <person name="Long T.M."/>
            <person name="Calvey C.H."/>
            <person name="Aerts A.L."/>
            <person name="Barry K.W."/>
            <person name="Choi C."/>
            <person name="Clum A."/>
            <person name="Coughlan A.Y."/>
            <person name="Deshpande S."/>
            <person name="Douglass A.P."/>
            <person name="Hanson S.J."/>
            <person name="Klenk H.-P."/>
            <person name="LaButti K.M."/>
            <person name="Lapidus A."/>
            <person name="Lindquist E.A."/>
            <person name="Lipzen A.M."/>
            <person name="Meier-Kolthoff J.P."/>
            <person name="Ohm R.A."/>
            <person name="Otillar R.P."/>
            <person name="Pangilinan J.L."/>
            <person name="Peng Y."/>
            <person name="Rokas A."/>
            <person name="Rosa C.A."/>
            <person name="Scheuner C."/>
            <person name="Sibirny A.A."/>
            <person name="Slot J.C."/>
            <person name="Stielow J.B."/>
            <person name="Sun H."/>
            <person name="Kurtzman C.P."/>
            <person name="Blackwell M."/>
            <person name="Grigoriev I.V."/>
            <person name="Jeffries T.W."/>
        </authorList>
    </citation>
    <scope>NUCLEOTIDE SEQUENCE [LARGE SCALE GENOMIC DNA]</scope>
    <source>
        <strain evidence="2">ATCC 18201 / CBS 1600 / BCRC 20928 / JCM 3617 / NBRC 0987 / NRRL Y-1542</strain>
    </source>
</reference>
<dbReference type="OrthoDB" id="3969899at2759"/>